<dbReference type="PRINTS" id="PR00301">
    <property type="entry name" value="HEATSHOCK70"/>
</dbReference>
<dbReference type="Pfam" id="PF00012">
    <property type="entry name" value="HSP70"/>
    <property type="match status" value="1"/>
</dbReference>
<evidence type="ECO:0000313" key="7">
    <source>
        <dbReference type="EMBL" id="CAF1354080.1"/>
    </source>
</evidence>
<sequence length="1132" mass="129758">MIIHKKNIGYGTVIAIDLGTTNVRAGVFKNGEVKMIDNEHGNRFTPSYVAFTPEGARLVGDAAKHQLTSNPENTVFDVKRLIGREFKDPSVQSDIKHFPFTVVDRKSKPTIQINVGSDQKYFEPEEISAMILGKIRETAESYLAEKINHAIITVPAYFNDAQRQATILAAKISGLNVIRIINEPTAAAIFISGLYEISNEENILIFHLGGGTFDVTLVNYERGVFQVIATNGNTNLGGKDFDERLIEYCIQLFKNKTGKDIPHDNQAIQKLRCEIEKAKRTLSSQQQVNVEIQSFFDNEDFNETLTRTKFEELNMDLFHLTIKLVEEALKNFSEFKIGEVVLVGGSTHIPKIQQLVKDFFHGKAKFRYGSLDEAAVYGAALEAGFLSGAKKSKNIILLDVNPLTIRYEIHGGEKRTIVPCNTLIPHQVYNICTKSYCKQRVITFKVLESESLISGHTHILGQFDVTGIQGISSVGITCSINVNGILTLTADESEPTYYSNIKLVSYARSLTDDKINYMMKRVEKFASQDKKTKESANAKDQFKSYIYLSKNVLNNEKNISNNSKKIIESAIEKQIQWLENNQNAEVVEFMAHKQQLEVIVTPFIIQLYEGDSDLSYINYKLNIGGVYSLIDVDPRFAQMLFDRVCVHNIDMTVIKMKSFFDYSFSMDDEILSKICENILPQIYSHVNKLTIEQNSTELILTTSYPQLYSLSLVNFQEKLLFHYLKDHSILRDLLTNQITHLNIDIQNKTTSELSEIASNILILILALAKRLTHLNFCHLFSHRRACISIYYIEKISSMSSSLTELKIHVETFYDCLYFLDGRLGSLTKLIINVKKVPYENTPPYINCRKQLPKLKYFSLTLNNHADIYETHIVLLLRRMVNLEALTLFLFLTRIDVDYINGIQLHTDVLIYLPRLEKFTFSIHTGVIMERIKIHFSSNEDIQNSFTGREYGQVGSYVCTQPLKSMNHCKGHCHIYSLPYQFKHFFGLNNSYHFQDGIFDKVRRLTMSDIGSPFEHQFFILVSHYFPIVEELTIYNGIPQKDKKNSSALIIFPHLIFLNLDDSYYHYAKQFLLKENAHLPCLSDLCITFRSLRMLTNNFITDPTCFNCIQVKKLHINEPFIRPETFHKYFPLL</sequence>
<dbReference type="FunFam" id="3.30.420.40:FF:000004">
    <property type="entry name" value="Molecular chaperone DnaK"/>
    <property type="match status" value="1"/>
</dbReference>
<dbReference type="InterPro" id="IPR043129">
    <property type="entry name" value="ATPase_NBD"/>
</dbReference>
<evidence type="ECO:0000256" key="2">
    <source>
        <dbReference type="ARBA" id="ARBA00007381"/>
    </source>
</evidence>
<dbReference type="GO" id="GO:0140662">
    <property type="term" value="F:ATP-dependent protein folding chaperone"/>
    <property type="evidence" value="ECO:0007669"/>
    <property type="project" value="InterPro"/>
</dbReference>
<evidence type="ECO:0000256" key="3">
    <source>
        <dbReference type="ARBA" id="ARBA00022729"/>
    </source>
</evidence>
<comment type="caution">
    <text evidence="7">The sequence shown here is derived from an EMBL/GenBank/DDBJ whole genome shotgun (WGS) entry which is preliminary data.</text>
</comment>
<dbReference type="InterPro" id="IPR029048">
    <property type="entry name" value="HSP70_C_sf"/>
</dbReference>
<evidence type="ECO:0000256" key="1">
    <source>
        <dbReference type="ARBA" id="ARBA00004319"/>
    </source>
</evidence>
<evidence type="ECO:0000313" key="9">
    <source>
        <dbReference type="Proteomes" id="UP000663832"/>
    </source>
</evidence>
<keyword evidence="4" id="KW-0547">Nucleotide-binding</keyword>
<keyword evidence="3" id="KW-0732">Signal</keyword>
<dbReference type="InterPro" id="IPR029047">
    <property type="entry name" value="HSP70_peptide-bd_sf"/>
</dbReference>
<dbReference type="Gene3D" id="1.20.1270.10">
    <property type="match status" value="1"/>
</dbReference>
<dbReference type="AlphaFoldDB" id="A0A815HLH4"/>
<keyword evidence="9" id="KW-1185">Reference proteome</keyword>
<dbReference type="SUPFAM" id="SSF100920">
    <property type="entry name" value="Heat shock protein 70kD (HSP70), peptide-binding domain"/>
    <property type="match status" value="1"/>
</dbReference>
<dbReference type="InterPro" id="IPR018181">
    <property type="entry name" value="Heat_shock_70_CS"/>
</dbReference>
<dbReference type="GO" id="GO:0005524">
    <property type="term" value="F:ATP binding"/>
    <property type="evidence" value="ECO:0007669"/>
    <property type="project" value="UniProtKB-KW"/>
</dbReference>
<dbReference type="EMBL" id="CAJNOM010001196">
    <property type="protein sequence ID" value="CAF1597549.1"/>
    <property type="molecule type" value="Genomic_DNA"/>
</dbReference>
<proteinExistence type="inferred from homology"/>
<evidence type="ECO:0000313" key="10">
    <source>
        <dbReference type="Proteomes" id="UP000663877"/>
    </source>
</evidence>
<evidence type="ECO:0000256" key="6">
    <source>
        <dbReference type="ARBA" id="ARBA00022840"/>
    </source>
</evidence>
<dbReference type="PROSITE" id="PS01036">
    <property type="entry name" value="HSP70_3"/>
    <property type="match status" value="1"/>
</dbReference>
<comment type="similarity">
    <text evidence="2">Belongs to the heat shock protein 70 family.</text>
</comment>
<dbReference type="SUPFAM" id="SSF100934">
    <property type="entry name" value="Heat shock protein 70kD (HSP70), C-terminal subdomain"/>
    <property type="match status" value="1"/>
</dbReference>
<dbReference type="PANTHER" id="PTHR19375">
    <property type="entry name" value="HEAT SHOCK PROTEIN 70KDA"/>
    <property type="match status" value="1"/>
</dbReference>
<evidence type="ECO:0000313" key="8">
    <source>
        <dbReference type="EMBL" id="CAF1597549.1"/>
    </source>
</evidence>
<protein>
    <submittedName>
        <fullName evidence="7">Uncharacterized protein</fullName>
    </submittedName>
</protein>
<dbReference type="Gene3D" id="2.60.34.10">
    <property type="entry name" value="Substrate Binding Domain Of DNAk, Chain A, domain 1"/>
    <property type="match status" value="1"/>
</dbReference>
<dbReference type="Gene3D" id="3.90.640.10">
    <property type="entry name" value="Actin, Chain A, domain 4"/>
    <property type="match status" value="1"/>
</dbReference>
<dbReference type="Proteomes" id="UP000663877">
    <property type="component" value="Unassembled WGS sequence"/>
</dbReference>
<dbReference type="Proteomes" id="UP000663832">
    <property type="component" value="Unassembled WGS sequence"/>
</dbReference>
<organism evidence="7 10">
    <name type="scientific">Adineta steineri</name>
    <dbReference type="NCBI Taxonomy" id="433720"/>
    <lineage>
        <taxon>Eukaryota</taxon>
        <taxon>Metazoa</taxon>
        <taxon>Spiralia</taxon>
        <taxon>Gnathifera</taxon>
        <taxon>Rotifera</taxon>
        <taxon>Eurotatoria</taxon>
        <taxon>Bdelloidea</taxon>
        <taxon>Adinetida</taxon>
        <taxon>Adinetidae</taxon>
        <taxon>Adineta</taxon>
    </lineage>
</organism>
<dbReference type="FunFam" id="3.90.640.10:FF:000153">
    <property type="entry name" value="Endoplasmic reticulum chaperone BiP"/>
    <property type="match status" value="1"/>
</dbReference>
<dbReference type="InterPro" id="IPR013126">
    <property type="entry name" value="Hsp_70_fam"/>
</dbReference>
<dbReference type="GO" id="GO:0005788">
    <property type="term" value="C:endoplasmic reticulum lumen"/>
    <property type="evidence" value="ECO:0007669"/>
    <property type="project" value="UniProtKB-SubCell"/>
</dbReference>
<keyword evidence="6" id="KW-0067">ATP-binding</keyword>
<dbReference type="SUPFAM" id="SSF53067">
    <property type="entry name" value="Actin-like ATPase domain"/>
    <property type="match status" value="2"/>
</dbReference>
<name>A0A815HLH4_9BILA</name>
<evidence type="ECO:0000256" key="4">
    <source>
        <dbReference type="ARBA" id="ARBA00022741"/>
    </source>
</evidence>
<evidence type="ECO:0000256" key="5">
    <source>
        <dbReference type="ARBA" id="ARBA00022824"/>
    </source>
</evidence>
<dbReference type="EMBL" id="CAJNOI010000848">
    <property type="protein sequence ID" value="CAF1354080.1"/>
    <property type="molecule type" value="Genomic_DNA"/>
</dbReference>
<reference evidence="7" key="1">
    <citation type="submission" date="2021-02" db="EMBL/GenBank/DDBJ databases">
        <authorList>
            <person name="Nowell W R."/>
        </authorList>
    </citation>
    <scope>NUCLEOTIDE SEQUENCE</scope>
</reference>
<comment type="subcellular location">
    <subcellularLocation>
        <location evidence="1">Endoplasmic reticulum lumen</location>
    </subcellularLocation>
</comment>
<dbReference type="FunFam" id="3.30.30.30:FF:000001">
    <property type="entry name" value="heat shock 70 kDa protein-like"/>
    <property type="match status" value="1"/>
</dbReference>
<dbReference type="OrthoDB" id="2401965at2759"/>
<keyword evidence="5" id="KW-0256">Endoplasmic reticulum</keyword>
<accession>A0A815HLH4</accession>
<gene>
    <name evidence="7" type="ORF">BJG266_LOCUS35119</name>
    <name evidence="8" type="ORF">QVE165_LOCUS52146</name>
</gene>
<dbReference type="Gene3D" id="3.30.420.40">
    <property type="match status" value="2"/>
</dbReference>